<evidence type="ECO:0000256" key="7">
    <source>
        <dbReference type="ARBA" id="ARBA00023273"/>
    </source>
</evidence>
<dbReference type="GO" id="GO:0031514">
    <property type="term" value="C:motile cilium"/>
    <property type="evidence" value="ECO:0007669"/>
    <property type="project" value="TreeGrafter"/>
</dbReference>
<feature type="region of interest" description="Disordered" evidence="8">
    <location>
        <begin position="47"/>
        <end position="100"/>
    </location>
</feature>
<keyword evidence="9" id="KW-1185">Reference proteome</keyword>
<protein>
    <recommendedName>
        <fullName evidence="3">Intraflagellar transport protein 46 homolog</fullName>
    </recommendedName>
</protein>
<evidence type="ECO:0000313" key="10">
    <source>
        <dbReference type="WBParaSite" id="SRDH1_36170.2"/>
    </source>
</evidence>
<name>A0AA85F5Z9_9TREM</name>
<evidence type="ECO:0000256" key="8">
    <source>
        <dbReference type="SAM" id="MobiDB-lite"/>
    </source>
</evidence>
<dbReference type="Pfam" id="PF12317">
    <property type="entry name" value="IFT46_B_C"/>
    <property type="match status" value="1"/>
</dbReference>
<dbReference type="AlphaFoldDB" id="A0AA85F5Z9"/>
<keyword evidence="6" id="KW-0206">Cytoskeleton</keyword>
<evidence type="ECO:0000313" key="9">
    <source>
        <dbReference type="Proteomes" id="UP000050792"/>
    </source>
</evidence>
<evidence type="ECO:0000256" key="6">
    <source>
        <dbReference type="ARBA" id="ARBA00023212"/>
    </source>
</evidence>
<dbReference type="Proteomes" id="UP000050792">
    <property type="component" value="Unassembled WGS sequence"/>
</dbReference>
<evidence type="ECO:0000256" key="4">
    <source>
        <dbReference type="ARBA" id="ARBA00022490"/>
    </source>
</evidence>
<reference evidence="9" key="1">
    <citation type="submission" date="2022-06" db="EMBL/GenBank/DDBJ databases">
        <authorList>
            <person name="Berger JAMES D."/>
            <person name="Berger JAMES D."/>
        </authorList>
    </citation>
    <scope>NUCLEOTIDE SEQUENCE [LARGE SCALE GENOMIC DNA]</scope>
</reference>
<comment type="subcellular location">
    <subcellularLocation>
        <location evidence="1">Cytoplasm</location>
        <location evidence="1">Cytoskeleton</location>
        <location evidence="1">Cilium basal body</location>
    </subcellularLocation>
</comment>
<sequence>MDKPYDETVDVPDSEDIATPRLQQSLAENFDKFRDNNKSFRKINNELINKSIKTAPKSNIEKKSNNEKLSDGDSSDDDDDYDEDDDDEDDNDDDENSNIPDVIEGYLDSIANLHKISDSKPNARIYTSIYNPADYEHLTVSSEIKEIFEYIQRYTPQTIELETKLKPFIPDYIPAVGDIDAFLKVPRPDGKPDYLGLLVLDEPCANQSDPTVLNLQLRALSKQTATKQVIVKSLENAEKQTKVIENWIKSITDLYRAKPAPTVHYTRNMPEISELMAVWPTSFEDTINNMQLSLSQLDCSLKDYVDIICALLDIPVYNNRIHSLHLLFSLYLEFKNSQHFRQNESVIT</sequence>
<dbReference type="WBParaSite" id="SRDH1_36170.2">
    <property type="protein sequence ID" value="SRDH1_36170.2"/>
    <property type="gene ID" value="SRDH1_36170"/>
</dbReference>
<accession>A0AA85F5Z9</accession>
<comment type="similarity">
    <text evidence="2">Belongs to the IFT46 family.</text>
</comment>
<evidence type="ECO:0000256" key="1">
    <source>
        <dbReference type="ARBA" id="ARBA00004120"/>
    </source>
</evidence>
<feature type="compositionally biased region" description="Acidic residues" evidence="8">
    <location>
        <begin position="7"/>
        <end position="16"/>
    </location>
</feature>
<keyword evidence="7" id="KW-0966">Cell projection</keyword>
<dbReference type="GO" id="GO:0042073">
    <property type="term" value="P:intraciliary transport"/>
    <property type="evidence" value="ECO:0007669"/>
    <property type="project" value="InterPro"/>
</dbReference>
<dbReference type="GO" id="GO:0030992">
    <property type="term" value="C:intraciliary transport particle B"/>
    <property type="evidence" value="ECO:0007669"/>
    <property type="project" value="TreeGrafter"/>
</dbReference>
<dbReference type="PANTHER" id="PTHR13376">
    <property type="entry name" value="INTRAFLAGELLAR TRANSPORT PROTEIN 46 HOMOLOG"/>
    <property type="match status" value="1"/>
</dbReference>
<dbReference type="InterPro" id="IPR022088">
    <property type="entry name" value="Intraflagellar_transp_cmplxB"/>
</dbReference>
<evidence type="ECO:0000256" key="2">
    <source>
        <dbReference type="ARBA" id="ARBA00007700"/>
    </source>
</evidence>
<feature type="compositionally biased region" description="Basic and acidic residues" evidence="8">
    <location>
        <begin position="59"/>
        <end position="71"/>
    </location>
</feature>
<dbReference type="PANTHER" id="PTHR13376:SF0">
    <property type="entry name" value="INTRAFLAGELLAR TRANSPORT PROTEIN 46 HOMOLOG"/>
    <property type="match status" value="1"/>
</dbReference>
<keyword evidence="4" id="KW-0963">Cytoplasm</keyword>
<evidence type="ECO:0000256" key="5">
    <source>
        <dbReference type="ARBA" id="ARBA00023069"/>
    </source>
</evidence>
<organism evidence="9 10">
    <name type="scientific">Schistosoma rodhaini</name>
    <dbReference type="NCBI Taxonomy" id="6188"/>
    <lineage>
        <taxon>Eukaryota</taxon>
        <taxon>Metazoa</taxon>
        <taxon>Spiralia</taxon>
        <taxon>Lophotrochozoa</taxon>
        <taxon>Platyhelminthes</taxon>
        <taxon>Trematoda</taxon>
        <taxon>Digenea</taxon>
        <taxon>Strigeidida</taxon>
        <taxon>Schistosomatoidea</taxon>
        <taxon>Schistosomatidae</taxon>
        <taxon>Schistosoma</taxon>
    </lineage>
</organism>
<dbReference type="GO" id="GO:0005815">
    <property type="term" value="C:microtubule organizing center"/>
    <property type="evidence" value="ECO:0007669"/>
    <property type="project" value="TreeGrafter"/>
</dbReference>
<feature type="region of interest" description="Disordered" evidence="8">
    <location>
        <begin position="1"/>
        <end position="22"/>
    </location>
</feature>
<evidence type="ECO:0000256" key="3">
    <source>
        <dbReference type="ARBA" id="ARBA00017206"/>
    </source>
</evidence>
<feature type="compositionally biased region" description="Acidic residues" evidence="8">
    <location>
        <begin position="73"/>
        <end position="96"/>
    </location>
</feature>
<dbReference type="GO" id="GO:0060271">
    <property type="term" value="P:cilium assembly"/>
    <property type="evidence" value="ECO:0007669"/>
    <property type="project" value="TreeGrafter"/>
</dbReference>
<reference evidence="10" key="2">
    <citation type="submission" date="2023-11" db="UniProtKB">
        <authorList>
            <consortium name="WormBaseParasite"/>
        </authorList>
    </citation>
    <scope>IDENTIFICATION</scope>
</reference>
<proteinExistence type="inferred from homology"/>
<keyword evidence="5" id="KW-0969">Cilium</keyword>